<organism evidence="1 2">
    <name type="scientific">Puniceibacterium antarcticum</name>
    <dbReference type="NCBI Taxonomy" id="1206336"/>
    <lineage>
        <taxon>Bacteria</taxon>
        <taxon>Pseudomonadati</taxon>
        <taxon>Pseudomonadota</taxon>
        <taxon>Alphaproteobacteria</taxon>
        <taxon>Rhodobacterales</taxon>
        <taxon>Paracoccaceae</taxon>
        <taxon>Puniceibacterium</taxon>
    </lineage>
</organism>
<sequence length="41" mass="4772">MQYRMIGGFAMESSRTKGVAMKSDRDPYLAKIIPKYRQFKA</sequence>
<comment type="caution">
    <text evidence="1">The sequence shown here is derived from an EMBL/GenBank/DDBJ whole genome shotgun (WGS) entry which is preliminary data.</text>
</comment>
<accession>A0A2G8RAA7</accession>
<keyword evidence="2" id="KW-1185">Reference proteome</keyword>
<proteinExistence type="predicted"/>
<evidence type="ECO:0000313" key="2">
    <source>
        <dbReference type="Proteomes" id="UP000231259"/>
    </source>
</evidence>
<dbReference type="Proteomes" id="UP000231259">
    <property type="component" value="Unassembled WGS sequence"/>
</dbReference>
<gene>
    <name evidence="1" type="ORF">P775_21850</name>
</gene>
<dbReference type="AlphaFoldDB" id="A0A2G8RAA7"/>
<protein>
    <submittedName>
        <fullName evidence="1">Uncharacterized protein</fullName>
    </submittedName>
</protein>
<name>A0A2G8RAA7_9RHOB</name>
<evidence type="ECO:0000313" key="1">
    <source>
        <dbReference type="EMBL" id="PIL18068.1"/>
    </source>
</evidence>
<reference evidence="1 2" key="1">
    <citation type="submission" date="2013-09" db="EMBL/GenBank/DDBJ databases">
        <title>Genome sequencing of Phaeobacter antarcticus sp. nov. SM1211.</title>
        <authorList>
            <person name="Zhang X.-Y."/>
            <person name="Liu C."/>
            <person name="Chen X.-L."/>
            <person name="Xie B.-B."/>
            <person name="Qin Q.-L."/>
            <person name="Rong J.-C."/>
            <person name="Zhang Y.-Z."/>
        </authorList>
    </citation>
    <scope>NUCLEOTIDE SEQUENCE [LARGE SCALE GENOMIC DNA]</scope>
    <source>
        <strain evidence="1 2">SM1211</strain>
    </source>
</reference>
<dbReference type="EMBL" id="AWWI01000141">
    <property type="protein sequence ID" value="PIL18068.1"/>
    <property type="molecule type" value="Genomic_DNA"/>
</dbReference>